<dbReference type="RefSeq" id="WP_131146848.1">
    <property type="nucleotide sequence ID" value="NZ_BMWV01000011.1"/>
</dbReference>
<accession>A0A411X163</accession>
<sequence>MTMMNLADIRKQIAAATEAIAKADTELKWELAASAADVAGMVDPTPTSDLIGAGLAVRKGDWFGAGMSVASMVPYVGDALAKPAKAVRAAKKINALRETLTKMTAKLADLKKAEKQAEAAEAAAKEAKIAKEAKKVDSAPEIGAKTSPKASTTEQKASAKGGKDKDCEDCGTAENAALPKKQTPKRAAAAPKQAKKATAEKSAKNSKKIDPEGLCKHLRQGNGKGPYRGGAHGRTALPRKDGKDSHHMPAKDVSPLRESDGPAIQMHPDDHAKTSSNGQMPGSIEYREELGMLLSENKWREVMRMEIQDVRRVAKNIGNARKYNEAMLEMLEYFKCLEKHGLLTEAKNEAQ</sequence>
<protein>
    <submittedName>
        <fullName evidence="2">Uncharacterized protein</fullName>
    </submittedName>
</protein>
<feature type="region of interest" description="Disordered" evidence="1">
    <location>
        <begin position="131"/>
        <end position="263"/>
    </location>
</feature>
<reference evidence="2" key="3">
    <citation type="submission" date="2022-12" db="EMBL/GenBank/DDBJ databases">
        <authorList>
            <person name="Sun Q."/>
            <person name="Kim S."/>
        </authorList>
    </citation>
    <scope>NUCLEOTIDE SEQUENCE</scope>
    <source>
        <strain evidence="2">KCTC 12343</strain>
    </source>
</reference>
<feature type="compositionally biased region" description="Gly residues" evidence="1">
    <location>
        <begin position="222"/>
        <end position="232"/>
    </location>
</feature>
<dbReference type="Proteomes" id="UP000628442">
    <property type="component" value="Unassembled WGS sequence"/>
</dbReference>
<evidence type="ECO:0000313" key="2">
    <source>
        <dbReference type="EMBL" id="GGY55891.1"/>
    </source>
</evidence>
<dbReference type="AlphaFoldDB" id="A0A411X163"/>
<dbReference type="Proteomes" id="UP000292307">
    <property type="component" value="Chromosome"/>
</dbReference>
<organism evidence="2 5">
    <name type="scientific">Pseudoduganella albidiflava</name>
    <dbReference type="NCBI Taxonomy" id="321983"/>
    <lineage>
        <taxon>Bacteria</taxon>
        <taxon>Pseudomonadati</taxon>
        <taxon>Pseudomonadota</taxon>
        <taxon>Betaproteobacteria</taxon>
        <taxon>Burkholderiales</taxon>
        <taxon>Oxalobacteraceae</taxon>
        <taxon>Telluria group</taxon>
        <taxon>Pseudoduganella</taxon>
    </lineage>
</organism>
<reference evidence="2" key="1">
    <citation type="journal article" date="2014" name="Int. J. Syst. Evol. Microbiol.">
        <title>Complete genome sequence of Corynebacterium casei LMG S-19264T (=DSM 44701T), isolated from a smear-ripened cheese.</title>
        <authorList>
            <consortium name="US DOE Joint Genome Institute (JGI-PGF)"/>
            <person name="Walter F."/>
            <person name="Albersmeier A."/>
            <person name="Kalinowski J."/>
            <person name="Ruckert C."/>
        </authorList>
    </citation>
    <scope>NUCLEOTIDE SEQUENCE</scope>
    <source>
        <strain evidence="2">KCTC 12343</strain>
    </source>
</reference>
<dbReference type="OrthoDB" id="8708111at2"/>
<dbReference type="CDD" id="cd20745">
    <property type="entry name" value="FIX_RhsA_AHH_HNH-like"/>
    <property type="match status" value="1"/>
</dbReference>
<name>A0A411X163_9BURK</name>
<evidence type="ECO:0000313" key="4">
    <source>
        <dbReference type="Proteomes" id="UP000292307"/>
    </source>
</evidence>
<evidence type="ECO:0000256" key="1">
    <source>
        <dbReference type="SAM" id="MobiDB-lite"/>
    </source>
</evidence>
<dbReference type="EMBL" id="BMWV01000011">
    <property type="protein sequence ID" value="GGY55891.1"/>
    <property type="molecule type" value="Genomic_DNA"/>
</dbReference>
<evidence type="ECO:0000313" key="5">
    <source>
        <dbReference type="Proteomes" id="UP000628442"/>
    </source>
</evidence>
<dbReference type="EMBL" id="CP036401">
    <property type="protein sequence ID" value="QBI02737.1"/>
    <property type="molecule type" value="Genomic_DNA"/>
</dbReference>
<feature type="compositionally biased region" description="Basic and acidic residues" evidence="1">
    <location>
        <begin position="238"/>
        <end position="260"/>
    </location>
</feature>
<evidence type="ECO:0000313" key="3">
    <source>
        <dbReference type="EMBL" id="QBI02737.1"/>
    </source>
</evidence>
<proteinExistence type="predicted"/>
<gene>
    <name evidence="3" type="ORF">EYF70_19195</name>
    <name evidence="2" type="ORF">GCM10007387_42880</name>
</gene>
<keyword evidence="4" id="KW-1185">Reference proteome</keyword>
<feature type="compositionally biased region" description="Basic and acidic residues" evidence="1">
    <location>
        <begin position="197"/>
        <end position="215"/>
    </location>
</feature>
<reference evidence="3 4" key="2">
    <citation type="submission" date="2019-02" db="EMBL/GenBank/DDBJ databases">
        <title>Draft Genome Sequences of Six Type Strains of the Genus Massilia.</title>
        <authorList>
            <person name="Miess H."/>
            <person name="Frediansyhah A."/>
            <person name="Gross H."/>
        </authorList>
    </citation>
    <scope>NUCLEOTIDE SEQUENCE [LARGE SCALE GENOMIC DNA]</scope>
    <source>
        <strain evidence="3 4">DSM 17472</strain>
    </source>
</reference>